<name>A0A5C6B0Q6_9BACT</name>
<protein>
    <submittedName>
        <fullName evidence="1">Uncharacterized protein</fullName>
    </submittedName>
</protein>
<dbReference type="Proteomes" id="UP000320176">
    <property type="component" value="Unassembled WGS sequence"/>
</dbReference>
<organism evidence="1 2">
    <name type="scientific">Stieleria varia</name>
    <dbReference type="NCBI Taxonomy" id="2528005"/>
    <lineage>
        <taxon>Bacteria</taxon>
        <taxon>Pseudomonadati</taxon>
        <taxon>Planctomycetota</taxon>
        <taxon>Planctomycetia</taxon>
        <taxon>Pirellulales</taxon>
        <taxon>Pirellulaceae</taxon>
        <taxon>Stieleria</taxon>
    </lineage>
</organism>
<evidence type="ECO:0000313" key="1">
    <source>
        <dbReference type="EMBL" id="TWU04876.1"/>
    </source>
</evidence>
<dbReference type="OrthoDB" id="287438at2"/>
<evidence type="ECO:0000313" key="2">
    <source>
        <dbReference type="Proteomes" id="UP000320176"/>
    </source>
</evidence>
<keyword evidence="2" id="KW-1185">Reference proteome</keyword>
<comment type="caution">
    <text evidence="1">The sequence shown here is derived from an EMBL/GenBank/DDBJ whole genome shotgun (WGS) entry which is preliminary data.</text>
</comment>
<reference evidence="1 2" key="1">
    <citation type="submission" date="2019-02" db="EMBL/GenBank/DDBJ databases">
        <title>Deep-cultivation of Planctomycetes and their phenomic and genomic characterization uncovers novel biology.</title>
        <authorList>
            <person name="Wiegand S."/>
            <person name="Jogler M."/>
            <person name="Boedeker C."/>
            <person name="Pinto D."/>
            <person name="Vollmers J."/>
            <person name="Rivas-Marin E."/>
            <person name="Kohn T."/>
            <person name="Peeters S.H."/>
            <person name="Heuer A."/>
            <person name="Rast P."/>
            <person name="Oberbeckmann S."/>
            <person name="Bunk B."/>
            <person name="Jeske O."/>
            <person name="Meyerdierks A."/>
            <person name="Storesund J.E."/>
            <person name="Kallscheuer N."/>
            <person name="Luecker S."/>
            <person name="Lage O.M."/>
            <person name="Pohl T."/>
            <person name="Merkel B.J."/>
            <person name="Hornburger P."/>
            <person name="Mueller R.-W."/>
            <person name="Bruemmer F."/>
            <person name="Labrenz M."/>
            <person name="Spormann A.M."/>
            <person name="Op Den Camp H."/>
            <person name="Overmann J."/>
            <person name="Amann R."/>
            <person name="Jetten M.S.M."/>
            <person name="Mascher T."/>
            <person name="Medema M.H."/>
            <person name="Devos D.P."/>
            <person name="Kaster A.-K."/>
            <person name="Ovreas L."/>
            <person name="Rohde M."/>
            <person name="Galperin M.Y."/>
            <person name="Jogler C."/>
        </authorList>
    </citation>
    <scope>NUCLEOTIDE SEQUENCE [LARGE SCALE GENOMIC DNA]</scope>
    <source>
        <strain evidence="1 2">Pla52n</strain>
    </source>
</reference>
<sequence>MPPHHSIDFCPVCGGGLCGVRICGVDSPDHLAAYSEQDSSVRLPPHGLVICDECEAIWLEPDLQSDHLYADPIDSRCPICSESLWGEQSRWADEKDLKLLGWSDAIDRSLDVPAEKPDQGYRTGEGMA</sequence>
<dbReference type="EMBL" id="SJPN01000003">
    <property type="protein sequence ID" value="TWU04876.1"/>
    <property type="molecule type" value="Genomic_DNA"/>
</dbReference>
<dbReference type="RefSeq" id="WP_146520212.1">
    <property type="nucleotide sequence ID" value="NZ_CP151726.1"/>
</dbReference>
<gene>
    <name evidence="1" type="ORF">Pla52n_29210</name>
</gene>
<accession>A0A5C6B0Q6</accession>
<dbReference type="AlphaFoldDB" id="A0A5C6B0Q6"/>
<proteinExistence type="predicted"/>